<evidence type="ECO:0000256" key="2">
    <source>
        <dbReference type="SAM" id="SignalP"/>
    </source>
</evidence>
<name>K0NUU9_9LACO</name>
<evidence type="ECO:0000313" key="4">
    <source>
        <dbReference type="Proteomes" id="UP000051074"/>
    </source>
</evidence>
<proteinExistence type="predicted"/>
<organism evidence="3 4">
    <name type="scientific">Lactobacillus equicursoris DSM 19284 = JCM 14600 = CIP 110162</name>
    <dbReference type="NCBI Taxonomy" id="1293597"/>
    <lineage>
        <taxon>Bacteria</taxon>
        <taxon>Bacillati</taxon>
        <taxon>Bacillota</taxon>
        <taxon>Bacilli</taxon>
        <taxon>Lactobacillales</taxon>
        <taxon>Lactobacillaceae</taxon>
        <taxon>Lactobacillus</taxon>
    </lineage>
</organism>
<evidence type="ECO:0000313" key="3">
    <source>
        <dbReference type="EMBL" id="KRK99391.1"/>
    </source>
</evidence>
<protein>
    <recommendedName>
        <fullName evidence="5">Lipoprotein</fullName>
    </recommendedName>
</protein>
<feature type="chain" id="PRO_5039646402" description="Lipoprotein" evidence="2">
    <location>
        <begin position="22"/>
        <end position="292"/>
    </location>
</feature>
<dbReference type="STRING" id="1293597.FC20_GL001752"/>
<dbReference type="Proteomes" id="UP000051074">
    <property type="component" value="Unassembled WGS sequence"/>
</dbReference>
<keyword evidence="2" id="KW-0732">Signal</keyword>
<dbReference type="PATRIC" id="fig|1293597.4.peg.1870"/>
<sequence length="292" mass="30164">MKGKILIMLAASLLLTGCSQSNKSTSSESAAGSSKVSQKSSSSKKASSKSSSVKKTASSSSSSSTSASSSSASSKASGWNQTTSNAARLSTFNSEIKKQLGSVLLPSVTGLASDSGYLNVRYSGNSSSYKVYYSVGYAAKTLNDPSLSGQTPYLVLTKRTYASASAAQAAVENVQSKSNLQGLPTTNLGSGITAWTDAGAGQRYVTFNEGNWQFTVHGAAVNGEDAEATAKNLVTLLNSYYLPAPDKGKGTFEVSVADGETPQTLTWAKGSSLYKLQAHSTDTLIKTAASLK</sequence>
<dbReference type="RefSeq" id="WP_008460264.1">
    <property type="nucleotide sequence ID" value="NZ_AZDU01000079.1"/>
</dbReference>
<dbReference type="AlphaFoldDB" id="K0NUU9"/>
<dbReference type="PROSITE" id="PS51257">
    <property type="entry name" value="PROKAR_LIPOPROTEIN"/>
    <property type="match status" value="1"/>
</dbReference>
<keyword evidence="4" id="KW-1185">Reference proteome</keyword>
<accession>K0NUU9</accession>
<feature type="compositionally biased region" description="Low complexity" evidence="1">
    <location>
        <begin position="19"/>
        <end position="78"/>
    </location>
</feature>
<comment type="caution">
    <text evidence="3">The sequence shown here is derived from an EMBL/GenBank/DDBJ whole genome shotgun (WGS) entry which is preliminary data.</text>
</comment>
<gene>
    <name evidence="3" type="ORF">FC20_GL001752</name>
</gene>
<evidence type="ECO:0008006" key="5">
    <source>
        <dbReference type="Google" id="ProtNLM"/>
    </source>
</evidence>
<feature type="signal peptide" evidence="2">
    <location>
        <begin position="1"/>
        <end position="21"/>
    </location>
</feature>
<reference evidence="3 4" key="1">
    <citation type="journal article" date="2015" name="Genome Announc.">
        <title>Expanding the biotechnology potential of lactobacilli through comparative genomics of 213 strains and associated genera.</title>
        <authorList>
            <person name="Sun Z."/>
            <person name="Harris H.M."/>
            <person name="McCann A."/>
            <person name="Guo C."/>
            <person name="Argimon S."/>
            <person name="Zhang W."/>
            <person name="Yang X."/>
            <person name="Jeffery I.B."/>
            <person name="Cooney J.C."/>
            <person name="Kagawa T.F."/>
            <person name="Liu W."/>
            <person name="Song Y."/>
            <person name="Salvetti E."/>
            <person name="Wrobel A."/>
            <person name="Rasinkangas P."/>
            <person name="Parkhill J."/>
            <person name="Rea M.C."/>
            <person name="O'Sullivan O."/>
            <person name="Ritari J."/>
            <person name="Douillard F.P."/>
            <person name="Paul Ross R."/>
            <person name="Yang R."/>
            <person name="Briner A.E."/>
            <person name="Felis G.E."/>
            <person name="de Vos W.M."/>
            <person name="Barrangou R."/>
            <person name="Klaenhammer T.R."/>
            <person name="Caufield P.W."/>
            <person name="Cui Y."/>
            <person name="Zhang H."/>
            <person name="O'Toole P.W."/>
        </authorList>
    </citation>
    <scope>NUCLEOTIDE SEQUENCE [LARGE SCALE GENOMIC DNA]</scope>
    <source>
        <strain evidence="3 4">DSM 19284</strain>
    </source>
</reference>
<evidence type="ECO:0000256" key="1">
    <source>
        <dbReference type="SAM" id="MobiDB-lite"/>
    </source>
</evidence>
<feature type="region of interest" description="Disordered" evidence="1">
    <location>
        <begin position="19"/>
        <end position="79"/>
    </location>
</feature>
<dbReference type="EMBL" id="AZDU01000079">
    <property type="protein sequence ID" value="KRK99391.1"/>
    <property type="molecule type" value="Genomic_DNA"/>
</dbReference>
<dbReference type="eggNOG" id="ENOG5032QT1">
    <property type="taxonomic scope" value="Bacteria"/>
</dbReference>